<dbReference type="AlphaFoldDB" id="A0ABD2BNF8"/>
<evidence type="ECO:0000256" key="1">
    <source>
        <dbReference type="SAM" id="MobiDB-lite"/>
    </source>
</evidence>
<protein>
    <submittedName>
        <fullName evidence="2">Uncharacterized protein</fullName>
    </submittedName>
</protein>
<dbReference type="Proteomes" id="UP001607302">
    <property type="component" value="Unassembled WGS sequence"/>
</dbReference>
<sequence>MDTMTDEKIKHGGWLRIRAFSRQGVRGELVRQKLRKHNPLSERHREHPSRPGADKTTALLWITGGAIYSRRESTCSFFLRWKGGVARSEGT</sequence>
<reference evidence="2 3" key="1">
    <citation type="journal article" date="2024" name="Ann. Entomol. Soc. Am.">
        <title>Genomic analyses of the southern and eastern yellowjacket wasps (Hymenoptera: Vespidae) reveal evolutionary signatures of social life.</title>
        <authorList>
            <person name="Catto M.A."/>
            <person name="Caine P.B."/>
            <person name="Orr S.E."/>
            <person name="Hunt B.G."/>
            <person name="Goodisman M.A.D."/>
        </authorList>
    </citation>
    <scope>NUCLEOTIDE SEQUENCE [LARGE SCALE GENOMIC DNA]</scope>
    <source>
        <strain evidence="2">233</strain>
        <tissue evidence="2">Head and thorax</tissue>
    </source>
</reference>
<comment type="caution">
    <text evidence="2">The sequence shown here is derived from an EMBL/GenBank/DDBJ whole genome shotgun (WGS) entry which is preliminary data.</text>
</comment>
<feature type="compositionally biased region" description="Basic and acidic residues" evidence="1">
    <location>
        <begin position="39"/>
        <end position="53"/>
    </location>
</feature>
<organism evidence="2 3">
    <name type="scientific">Vespula squamosa</name>
    <name type="common">Southern yellow jacket</name>
    <name type="synonym">Wasp</name>
    <dbReference type="NCBI Taxonomy" id="30214"/>
    <lineage>
        <taxon>Eukaryota</taxon>
        <taxon>Metazoa</taxon>
        <taxon>Ecdysozoa</taxon>
        <taxon>Arthropoda</taxon>
        <taxon>Hexapoda</taxon>
        <taxon>Insecta</taxon>
        <taxon>Pterygota</taxon>
        <taxon>Neoptera</taxon>
        <taxon>Endopterygota</taxon>
        <taxon>Hymenoptera</taxon>
        <taxon>Apocrita</taxon>
        <taxon>Aculeata</taxon>
        <taxon>Vespoidea</taxon>
        <taxon>Vespidae</taxon>
        <taxon>Vespinae</taxon>
        <taxon>Vespula</taxon>
    </lineage>
</organism>
<evidence type="ECO:0000313" key="3">
    <source>
        <dbReference type="Proteomes" id="UP001607302"/>
    </source>
</evidence>
<proteinExistence type="predicted"/>
<evidence type="ECO:0000313" key="2">
    <source>
        <dbReference type="EMBL" id="KAL2734304.1"/>
    </source>
</evidence>
<keyword evidence="3" id="KW-1185">Reference proteome</keyword>
<feature type="region of interest" description="Disordered" evidence="1">
    <location>
        <begin position="31"/>
        <end position="55"/>
    </location>
</feature>
<dbReference type="EMBL" id="JAUDFV010000074">
    <property type="protein sequence ID" value="KAL2734304.1"/>
    <property type="molecule type" value="Genomic_DNA"/>
</dbReference>
<name>A0ABD2BNF8_VESSQ</name>
<accession>A0ABD2BNF8</accession>
<gene>
    <name evidence="2" type="ORF">V1478_004002</name>
</gene>